<keyword evidence="5" id="KW-1185">Reference proteome</keyword>
<proteinExistence type="inferred from homology"/>
<keyword evidence="3" id="KW-0325">Glycoprotein</keyword>
<organism evidence="4 5">
    <name type="scientific">Eruca vesicaria subsp. sativa</name>
    <name type="common">Garden rocket</name>
    <name type="synonym">Eruca sativa</name>
    <dbReference type="NCBI Taxonomy" id="29727"/>
    <lineage>
        <taxon>Eukaryota</taxon>
        <taxon>Viridiplantae</taxon>
        <taxon>Streptophyta</taxon>
        <taxon>Embryophyta</taxon>
        <taxon>Tracheophyta</taxon>
        <taxon>Spermatophyta</taxon>
        <taxon>Magnoliopsida</taxon>
        <taxon>eudicotyledons</taxon>
        <taxon>Gunneridae</taxon>
        <taxon>Pentapetalae</taxon>
        <taxon>rosids</taxon>
        <taxon>malvids</taxon>
        <taxon>Brassicales</taxon>
        <taxon>Brassicaceae</taxon>
        <taxon>Brassiceae</taxon>
        <taxon>Eruca</taxon>
    </lineage>
</organism>
<keyword evidence="2" id="KW-0732">Signal</keyword>
<comment type="similarity">
    <text evidence="1">Belongs to the COBRA family.</text>
</comment>
<evidence type="ECO:0000256" key="2">
    <source>
        <dbReference type="ARBA" id="ARBA00022729"/>
    </source>
</evidence>
<evidence type="ECO:0000256" key="3">
    <source>
        <dbReference type="ARBA" id="ARBA00023180"/>
    </source>
</evidence>
<gene>
    <name evidence="4" type="ORF">ERUC_LOCUS20439</name>
</gene>
<accession>A0ABC8KEV1</accession>
<name>A0ABC8KEV1_ERUVS</name>
<dbReference type="InterPro" id="IPR006918">
    <property type="entry name" value="COBRA_pln"/>
</dbReference>
<dbReference type="Proteomes" id="UP001642260">
    <property type="component" value="Unassembled WGS sequence"/>
</dbReference>
<reference evidence="4 5" key="1">
    <citation type="submission" date="2022-03" db="EMBL/GenBank/DDBJ databases">
        <authorList>
            <person name="Macdonald S."/>
            <person name="Ahmed S."/>
            <person name="Newling K."/>
        </authorList>
    </citation>
    <scope>NUCLEOTIDE SEQUENCE [LARGE SCALE GENOMIC DNA]</scope>
</reference>
<comment type="caution">
    <text evidence="4">The sequence shown here is derived from an EMBL/GenBank/DDBJ whole genome shotgun (WGS) entry which is preliminary data.</text>
</comment>
<evidence type="ECO:0000313" key="5">
    <source>
        <dbReference type="Proteomes" id="UP001642260"/>
    </source>
</evidence>
<evidence type="ECO:0000256" key="1">
    <source>
        <dbReference type="ARBA" id="ARBA00005507"/>
    </source>
</evidence>
<evidence type="ECO:0000313" key="4">
    <source>
        <dbReference type="EMBL" id="CAH8354684.1"/>
    </source>
</evidence>
<protein>
    <submittedName>
        <fullName evidence="4">Uncharacterized protein</fullName>
    </submittedName>
</protein>
<dbReference type="Pfam" id="PF04833">
    <property type="entry name" value="COBRA"/>
    <property type="match status" value="1"/>
</dbReference>
<dbReference type="EMBL" id="CAKOAT010197376">
    <property type="protein sequence ID" value="CAH8354684.1"/>
    <property type="molecule type" value="Genomic_DNA"/>
</dbReference>
<sequence length="348" mass="39178">MEQRLCKDLRSNLEGLTLDNQRKECSEDLGVEGMHVGGSGQFLYSSFFLHVDVGEVKAGVEISIVEVVLEADIVVAEAVKSLGRDVEFYKNIYQTGESVEASLCLSLDKEDLSCNEIEFLKDTSEGCYYRVTLPWRRLRRPVKDLRYRVKSNNLAPRAGPQVIVEIKWDMTNESDGSYSADVTISNYFKDNDRIFSPWKLAWLWTRQETLVSTLGANAKETQHGFISFTDDDNTYCLNNVTFVDLPSQNNGNCKGGVVVPGFRNADVMTDNSTSFQITVSHYNRVYHAQPDVGLEYESRCDTLKRVTNTPDYLSGTVILPRLTKADLAKSSTSFPVSVSHSNRGYRTH</sequence>
<dbReference type="AlphaFoldDB" id="A0ABC8KEV1"/>